<dbReference type="InterPro" id="IPR001357">
    <property type="entry name" value="BRCT_dom"/>
</dbReference>
<proteinExistence type="inferred from homology"/>
<dbReference type="SUPFAM" id="SSF55729">
    <property type="entry name" value="Acyl-CoA N-acyltransferases (Nat)"/>
    <property type="match status" value="1"/>
</dbReference>
<keyword evidence="7" id="KW-0472">Membrane</keyword>
<dbReference type="Pfam" id="PF05078">
    <property type="entry name" value="DUF679"/>
    <property type="match status" value="1"/>
</dbReference>
<dbReference type="InterPro" id="IPR051579">
    <property type="entry name" value="DDR_Transcriptional_Reg"/>
</dbReference>
<name>A0A978UAK6_ZIZJJ</name>
<evidence type="ECO:0000256" key="8">
    <source>
        <dbReference type="ARBA" id="ARBA00023242"/>
    </source>
</evidence>
<evidence type="ECO:0000256" key="3">
    <source>
        <dbReference type="ARBA" id="ARBA00008707"/>
    </source>
</evidence>
<dbReference type="Pfam" id="PF00583">
    <property type="entry name" value="Acetyltransf_1"/>
    <property type="match status" value="1"/>
</dbReference>
<dbReference type="SUPFAM" id="SSF52113">
    <property type="entry name" value="BRCT domain"/>
    <property type="match status" value="1"/>
</dbReference>
<dbReference type="GO" id="GO:0016020">
    <property type="term" value="C:membrane"/>
    <property type="evidence" value="ECO:0007669"/>
    <property type="project" value="UniProtKB-SubCell"/>
</dbReference>
<dbReference type="InterPro" id="IPR000182">
    <property type="entry name" value="GNAT_dom"/>
</dbReference>
<dbReference type="PROSITE" id="PS51186">
    <property type="entry name" value="GNAT"/>
    <property type="match status" value="1"/>
</dbReference>
<evidence type="ECO:0000256" key="2">
    <source>
        <dbReference type="ARBA" id="ARBA00004141"/>
    </source>
</evidence>
<protein>
    <recommendedName>
        <fullName evidence="13">N-acetyltransferase domain-containing protein</fullName>
    </recommendedName>
</protein>
<comment type="caution">
    <text evidence="11">The sequence shown here is derived from an EMBL/GenBank/DDBJ whole genome shotgun (WGS) entry which is preliminary data.</text>
</comment>
<evidence type="ECO:0000256" key="6">
    <source>
        <dbReference type="ARBA" id="ARBA00022989"/>
    </source>
</evidence>
<dbReference type="Gene3D" id="3.40.630.30">
    <property type="match status" value="1"/>
</dbReference>
<dbReference type="AlphaFoldDB" id="A0A978UAK6"/>
<keyword evidence="8" id="KW-0539">Nucleus</keyword>
<feature type="domain" description="N-acetyltransferase" evidence="10">
    <location>
        <begin position="95"/>
        <end position="241"/>
    </location>
</feature>
<reference evidence="11" key="1">
    <citation type="journal article" date="2021" name="Front. Plant Sci.">
        <title>Chromosome-Scale Genome Assembly for Chinese Sour Jujube and Insights Into Its Genome Evolution and Domestication Signature.</title>
        <authorList>
            <person name="Shen L.-Y."/>
            <person name="Luo H."/>
            <person name="Wang X.-L."/>
            <person name="Wang X.-M."/>
            <person name="Qiu X.-J."/>
            <person name="Liu H."/>
            <person name="Zhou S.-S."/>
            <person name="Jia K.-H."/>
            <person name="Nie S."/>
            <person name="Bao Y.-T."/>
            <person name="Zhang R.-G."/>
            <person name="Yun Q.-Z."/>
            <person name="Chai Y.-H."/>
            <person name="Lu J.-Y."/>
            <person name="Li Y."/>
            <person name="Zhao S.-W."/>
            <person name="Mao J.-F."/>
            <person name="Jia S.-G."/>
            <person name="Mao Y.-M."/>
        </authorList>
    </citation>
    <scope>NUCLEOTIDE SEQUENCE</scope>
    <source>
        <strain evidence="11">AT0</strain>
        <tissue evidence="11">Leaf</tissue>
    </source>
</reference>
<dbReference type="PANTHER" id="PTHR23196:SF8">
    <property type="entry name" value="N-ACETYLTRANSFERASE"/>
    <property type="match status" value="1"/>
</dbReference>
<evidence type="ECO:0000313" key="12">
    <source>
        <dbReference type="Proteomes" id="UP000813462"/>
    </source>
</evidence>
<keyword evidence="4" id="KW-0812">Transmembrane</keyword>
<keyword evidence="6" id="KW-1133">Transmembrane helix</keyword>
<sequence>MAPKKTAPAVSPSPIAIGNCKVTVDARNFSFESHPNSLQISVSRSAKINISVREEIINRKNDDDNTRLIKSGETEELERDHTHEDEFLFVLVNPKDVNHSTKSHLQEVLKLYTRELPTMNFAANTGKQSMFLERCVMNGKYCTLLLKSPGEVIAAITYQIVPADTQYAEIPLAAVSSIYQHKGFGCFLFMELRKRLQSVGICTIFCWGDKESEGFWHKQGFVSVAEVDTKGRARRLPIKADIRRALCFPGGSTLMVSHLNRDISANSTYPLKTGFPLKPNGKYLPAAAVEIKYPALSKDGYSNIDPPKQITSVSENSQPVGSIKNHVLSGERNKLDGSLCLVEIQGYRNSVPFAGGNSDKLVTGMELSLPVNCEESGHENTSGRLEETVQETGADFDSKYFSFPTQDSRAKRRVWESSLSSLKSKKVKGSHLVGCHCGSNCDIVCESDGYYSCFQRCTLDGSKNDKLVGLPPINTLTGSSEEKIAQGCDAGNLTTEAPIRKEFHSQRQCYKIMLMNIADDTKKAHLTKVIEDLGGSVTSDGNTSTHVITGKVRKTLNFCTALCSGLVISAWIISACWLKESFRQGRFVGELERLDYELPYLLNDEEYAAKYRTEMRAAVLKAKESPGALLKGYNVCIATHVQPPARTLSAIVKSAGGDVIGGLKKVKEPSRTIFVACEEDMEEARFAVKKGVGNLIKLLPTGIVFFFQFLNPVIINNGKCNTVNKYLDAILIGLCGFSCCFTPFTDSDGNTRYGIVTKNGLWPTSSSSSSIDLSSYKLRFRDFIPAFFAVIVFAGLSLLDTNTVRCFYPEFEDTEKVLLQVLPPVIGVVSGSAFMLFPNTRHGIGYPQSDSTSHEY</sequence>
<dbReference type="GO" id="GO:0006974">
    <property type="term" value="P:DNA damage response"/>
    <property type="evidence" value="ECO:0007669"/>
    <property type="project" value="UniProtKB-KW"/>
</dbReference>
<dbReference type="GO" id="GO:0005737">
    <property type="term" value="C:cytoplasm"/>
    <property type="evidence" value="ECO:0007669"/>
    <property type="project" value="UniProtKB-ARBA"/>
</dbReference>
<dbReference type="GO" id="GO:0005634">
    <property type="term" value="C:nucleus"/>
    <property type="evidence" value="ECO:0007669"/>
    <property type="project" value="UniProtKB-SubCell"/>
</dbReference>
<evidence type="ECO:0000259" key="9">
    <source>
        <dbReference type="PROSITE" id="PS50172"/>
    </source>
</evidence>
<dbReference type="CDD" id="cd18432">
    <property type="entry name" value="BRCT_PAXIP1_rpt6_like"/>
    <property type="match status" value="1"/>
</dbReference>
<evidence type="ECO:0000313" key="11">
    <source>
        <dbReference type="EMBL" id="KAH7511799.1"/>
    </source>
</evidence>
<dbReference type="InterPro" id="IPR036420">
    <property type="entry name" value="BRCT_dom_sf"/>
</dbReference>
<dbReference type="PANTHER" id="PTHR23196">
    <property type="entry name" value="PAX TRANSCRIPTION ACTIVATION DOMAIN INTERACTING PROTEIN"/>
    <property type="match status" value="1"/>
</dbReference>
<dbReference type="EMBL" id="JAEACU010000012">
    <property type="protein sequence ID" value="KAH7511799.1"/>
    <property type="molecule type" value="Genomic_DNA"/>
</dbReference>
<comment type="subcellular location">
    <subcellularLocation>
        <location evidence="2">Membrane</location>
        <topology evidence="2">Multi-pass membrane protein</topology>
    </subcellularLocation>
    <subcellularLocation>
        <location evidence="1">Nucleus</location>
    </subcellularLocation>
</comment>
<dbReference type="InterPro" id="IPR016181">
    <property type="entry name" value="Acyl_CoA_acyltransferase"/>
</dbReference>
<dbReference type="PROSITE" id="PS50172">
    <property type="entry name" value="BRCT"/>
    <property type="match status" value="1"/>
</dbReference>
<accession>A0A978UAK6</accession>
<comment type="similarity">
    <text evidence="3">Belongs to the plant DMP1 protein family.</text>
</comment>
<evidence type="ECO:0008006" key="13">
    <source>
        <dbReference type="Google" id="ProtNLM"/>
    </source>
</evidence>
<organism evidence="11 12">
    <name type="scientific">Ziziphus jujuba var. spinosa</name>
    <dbReference type="NCBI Taxonomy" id="714518"/>
    <lineage>
        <taxon>Eukaryota</taxon>
        <taxon>Viridiplantae</taxon>
        <taxon>Streptophyta</taxon>
        <taxon>Embryophyta</taxon>
        <taxon>Tracheophyta</taxon>
        <taxon>Spermatophyta</taxon>
        <taxon>Magnoliopsida</taxon>
        <taxon>eudicotyledons</taxon>
        <taxon>Gunneridae</taxon>
        <taxon>Pentapetalae</taxon>
        <taxon>rosids</taxon>
        <taxon>fabids</taxon>
        <taxon>Rosales</taxon>
        <taxon>Rhamnaceae</taxon>
        <taxon>Paliureae</taxon>
        <taxon>Ziziphus</taxon>
    </lineage>
</organism>
<gene>
    <name evidence="11" type="ORF">FEM48_Zijuj12G0020900</name>
</gene>
<dbReference type="InterPro" id="IPR007770">
    <property type="entry name" value="DMP"/>
</dbReference>
<keyword evidence="5" id="KW-0227">DNA damage</keyword>
<dbReference type="Gene3D" id="3.40.50.10190">
    <property type="entry name" value="BRCT domain"/>
    <property type="match status" value="2"/>
</dbReference>
<evidence type="ECO:0000256" key="7">
    <source>
        <dbReference type="ARBA" id="ARBA00023136"/>
    </source>
</evidence>
<evidence type="ECO:0000259" key="10">
    <source>
        <dbReference type="PROSITE" id="PS51186"/>
    </source>
</evidence>
<dbReference type="GO" id="GO:0016747">
    <property type="term" value="F:acyltransferase activity, transferring groups other than amino-acyl groups"/>
    <property type="evidence" value="ECO:0007669"/>
    <property type="project" value="InterPro"/>
</dbReference>
<evidence type="ECO:0000256" key="4">
    <source>
        <dbReference type="ARBA" id="ARBA00022692"/>
    </source>
</evidence>
<evidence type="ECO:0000256" key="5">
    <source>
        <dbReference type="ARBA" id="ARBA00022763"/>
    </source>
</evidence>
<dbReference type="CDD" id="cd04301">
    <property type="entry name" value="NAT_SF"/>
    <property type="match status" value="1"/>
</dbReference>
<feature type="domain" description="BRCT" evidence="9">
    <location>
        <begin position="510"/>
        <end position="595"/>
    </location>
</feature>
<evidence type="ECO:0000256" key="1">
    <source>
        <dbReference type="ARBA" id="ARBA00004123"/>
    </source>
</evidence>
<dbReference type="Proteomes" id="UP000813462">
    <property type="component" value="Unassembled WGS sequence"/>
</dbReference>